<dbReference type="PANTHER" id="PTHR10824">
    <property type="entry name" value="ACYL-COENZYME A THIOESTERASE-RELATED"/>
    <property type="match status" value="1"/>
</dbReference>
<dbReference type="GO" id="GO:0006637">
    <property type="term" value="P:acyl-CoA metabolic process"/>
    <property type="evidence" value="ECO:0007669"/>
    <property type="project" value="TreeGrafter"/>
</dbReference>
<sequence length="139" mass="15469">MTLLAAAVSLRGHLFRSLAHYEADGRGAQDLARDPALGGDFTGVRSMELLWSLTPAGPEESCLRQMPRGVMRSPLKVEVTVHSTPRQPREPLGRRWTLRRFSTPERHPTRLKAVHLRAVFLLPPGDGPFPSLICLVLED</sequence>
<dbReference type="InterPro" id="IPR006862">
    <property type="entry name" value="Thio_Ohase/aa_AcTrfase"/>
</dbReference>
<proteinExistence type="predicted"/>
<dbReference type="GO" id="GO:0047617">
    <property type="term" value="F:fatty acyl-CoA hydrolase activity"/>
    <property type="evidence" value="ECO:0007669"/>
    <property type="project" value="TreeGrafter"/>
</dbReference>
<dbReference type="PANTHER" id="PTHR10824:SF39">
    <property type="entry name" value="DYNEIN AXONEMAL LIGHT CHAIN 1"/>
    <property type="match status" value="1"/>
</dbReference>
<dbReference type="GeneID" id="101711221"/>
<dbReference type="AlphaFoldDB" id="A0AAX6NUT3"/>
<feature type="domain" description="Acyl-CoA thioester hydrolase/bile acid-CoA amino acid N-acetyltransferase" evidence="1">
    <location>
        <begin position="2"/>
        <end position="105"/>
    </location>
</feature>
<dbReference type="KEGG" id="hgl:101711221"/>
<accession>A0AAX6NUT3</accession>
<name>A0AAX6NUT3_HETGA</name>
<organism evidence="2 3">
    <name type="scientific">Heterocephalus glaber</name>
    <name type="common">Naked mole rat</name>
    <dbReference type="NCBI Taxonomy" id="10181"/>
    <lineage>
        <taxon>Eukaryota</taxon>
        <taxon>Metazoa</taxon>
        <taxon>Chordata</taxon>
        <taxon>Craniata</taxon>
        <taxon>Vertebrata</taxon>
        <taxon>Euteleostomi</taxon>
        <taxon>Mammalia</taxon>
        <taxon>Eutheria</taxon>
        <taxon>Euarchontoglires</taxon>
        <taxon>Glires</taxon>
        <taxon>Rodentia</taxon>
        <taxon>Hystricomorpha</taxon>
        <taxon>Bathyergidae</taxon>
        <taxon>Heterocephalus</taxon>
    </lineage>
</organism>
<gene>
    <name evidence="3" type="primary">LOC101711221</name>
</gene>
<dbReference type="RefSeq" id="XP_004837293.1">
    <property type="nucleotide sequence ID" value="XM_004837236.3"/>
</dbReference>
<evidence type="ECO:0000313" key="2">
    <source>
        <dbReference type="Proteomes" id="UP000694906"/>
    </source>
</evidence>
<dbReference type="InterPro" id="IPR042490">
    <property type="entry name" value="Thio_Ohase/BAAT_N"/>
</dbReference>
<dbReference type="GO" id="GO:0006631">
    <property type="term" value="P:fatty acid metabolic process"/>
    <property type="evidence" value="ECO:0007669"/>
    <property type="project" value="TreeGrafter"/>
</dbReference>
<evidence type="ECO:0000313" key="3">
    <source>
        <dbReference type="RefSeq" id="XP_004837293.1"/>
    </source>
</evidence>
<dbReference type="Gene3D" id="2.60.40.2240">
    <property type="entry name" value="Acyl-CoA thioester hydrolase/BAAT N-terminal domain"/>
    <property type="match status" value="1"/>
</dbReference>
<keyword evidence="2" id="KW-1185">Reference proteome</keyword>
<evidence type="ECO:0000259" key="1">
    <source>
        <dbReference type="Pfam" id="PF04775"/>
    </source>
</evidence>
<reference evidence="3" key="1">
    <citation type="submission" date="2025-08" db="UniProtKB">
        <authorList>
            <consortium name="RefSeq"/>
        </authorList>
    </citation>
    <scope>IDENTIFICATION</scope>
</reference>
<dbReference type="Pfam" id="PF04775">
    <property type="entry name" value="Bile_Hydr_Trans"/>
    <property type="match status" value="1"/>
</dbReference>
<dbReference type="Proteomes" id="UP000694906">
    <property type="component" value="Unplaced"/>
</dbReference>
<protein>
    <submittedName>
        <fullName evidence="3">Acyl-coenzyme A thioesterase 5-like</fullName>
    </submittedName>
</protein>